<gene>
    <name evidence="13" type="ORF">FH972_016631</name>
</gene>
<keyword evidence="14" id="KW-1185">Reference proteome</keyword>
<dbReference type="InterPro" id="IPR023296">
    <property type="entry name" value="Glyco_hydro_beta-prop_sf"/>
</dbReference>
<dbReference type="EMBL" id="CM017327">
    <property type="protein sequence ID" value="KAE8098578.1"/>
    <property type="molecule type" value="Genomic_DNA"/>
</dbReference>
<proteinExistence type="inferred from homology"/>
<evidence type="ECO:0000256" key="7">
    <source>
        <dbReference type="ARBA" id="ARBA00022801"/>
    </source>
</evidence>
<evidence type="ECO:0000256" key="5">
    <source>
        <dbReference type="ARBA" id="ARBA00022554"/>
    </source>
</evidence>
<evidence type="ECO:0000259" key="12">
    <source>
        <dbReference type="Pfam" id="PF14432"/>
    </source>
</evidence>
<comment type="similarity">
    <text evidence="3">Belongs to the PPR family. PCMP-H subfamily.</text>
</comment>
<dbReference type="FunFam" id="2.115.10.20:FF:000001">
    <property type="entry name" value="Beta-fructofuranosidase, insoluble isoenzyme CWINV1"/>
    <property type="match status" value="1"/>
</dbReference>
<evidence type="ECO:0000256" key="2">
    <source>
        <dbReference type="ARBA" id="ARBA00004116"/>
    </source>
</evidence>
<dbReference type="SMART" id="SM00640">
    <property type="entry name" value="Glyco_32"/>
    <property type="match status" value="1"/>
</dbReference>
<comment type="subcellular location">
    <subcellularLocation>
        <location evidence="2">Vacuole</location>
    </subcellularLocation>
</comment>
<dbReference type="AlphaFoldDB" id="A0A5N6RGZ2"/>
<sequence>MSASTAAAVADATISPYFHQQISTNPYIQIKPPPESHFSQKLEPEGCISWLLKCRNILQIRQVHAQVAVNGMLQNLIVANKLLYIYAQHKALGDAYSLFGGMRKRDAVSNSTMVGGFAKVGDYMNCFGTFREIIRCGVWPDIYTMPFVIRACRDITDIQMGRLIHVLALKYNLELDHFVCAALVNMYAKCRAILDAQQLFVRMQKRELGTWTMREEGVVIDKVAVVNVVHACAKLGAMHKAILIHDYINRNKFSLDVILGTAMIDMYSKCGNIDSARDIFDRMQEKNVNSWSAMIAAYGYHGQGRRALALLPMMLSSGILPNRITFVSLLYGCSHAGLIEEGLQLFSLMWDAYAVRPDVKHYTCVIDLLGRAGRLDEALKLIENMTVEKDERLWSALLGACRIHGRIDLAEKAAKSLLELQPQNPGHYVLLSNIYAKAGRWKDVATIRDLMMQRRLKKVPGWTWVEVDKKIHKFSVGCRKHPQSEEIYGMLESLCKRLELAGYVPDTNFVLHDVEEEVKREILYTHSEKLAIAFCLMATPGGTPIRITKNLRVCGDCHTFSKLVSAITQREIIVRDGNRFHHFNEGSVSDDKMVVKQYHRTGYHFQPPHNWINDPNGPMYFNGFYHLFYQYNPKGAVWGNIVWAHSVSKDMINWESLDPAIYPTKPFDINGCWSGSATILPGKKPVILYTGLDTQHRQVQNYAVPANLSDPYLREWVKPDDNPIAVPSEWMNVSAFRDPTTAWKGKDGHWRIVVGSRRKHRGMAVLYRSRDFVHWIKAQHPLHSSAKTGMWECPDFFPVSLREKKGLDTSLVGANLKHVMKVSLDLTRFEYYTIGTYNPKKDRYVPDNTSEDGWGGLRYDYGNYYASKSFFDDATNRRILMGWSNESDTPQNDVDKGWAGIQTIPRMLWLDSSKKQLVQWPIEELETLRGDKVQISNQQIKKGEYFEVTGITAAQADVDVTFLLPSLDNAEQFDPSWVNAEDLCGLKGSNVQGGVGPFGLLTLASKHLEEYTPVFFRVFKAAKKHVVLMCSDARSSSSKNVGELYTPSFAGFVNIDLADGKLSLRSLIDHSIVESFGAKGRTCITSRVYPKLAVFNDAHLYAFNNGTETVTIESLEAWSMKNALLK</sequence>
<dbReference type="SUPFAM" id="SSF48452">
    <property type="entry name" value="TPR-like"/>
    <property type="match status" value="1"/>
</dbReference>
<dbReference type="PANTHER" id="PTHR31953">
    <property type="entry name" value="BETA-FRUCTOFURANOSIDASE, INSOLUBLE ISOENZYME CWINV1-RELATED"/>
    <property type="match status" value="1"/>
</dbReference>
<dbReference type="InterPro" id="IPR002885">
    <property type="entry name" value="PPR_rpt"/>
</dbReference>
<dbReference type="Pfam" id="PF20431">
    <property type="entry name" value="E_motif"/>
    <property type="match status" value="1"/>
</dbReference>
<evidence type="ECO:0000256" key="9">
    <source>
        <dbReference type="PROSITE-ProRule" id="PRU00708"/>
    </source>
</evidence>
<evidence type="ECO:0000256" key="8">
    <source>
        <dbReference type="ARBA" id="ARBA00023295"/>
    </source>
</evidence>
<dbReference type="FunFam" id="1.25.40.10:FF:000231">
    <property type="entry name" value="Pentatricopeptide repeat-containing protein chloroplastic"/>
    <property type="match status" value="1"/>
</dbReference>
<dbReference type="Proteomes" id="UP000327013">
    <property type="component" value="Chromosome 7"/>
</dbReference>
<evidence type="ECO:0000313" key="14">
    <source>
        <dbReference type="Proteomes" id="UP000327013"/>
    </source>
</evidence>
<dbReference type="InterPro" id="IPR050551">
    <property type="entry name" value="Fructan_Metab_Enzymes"/>
</dbReference>
<keyword evidence="8" id="KW-0326">Glycosidase</keyword>
<dbReference type="Pfam" id="PF00251">
    <property type="entry name" value="Glyco_hydro_32N"/>
    <property type="match status" value="1"/>
</dbReference>
<dbReference type="Gene3D" id="1.25.40.10">
    <property type="entry name" value="Tetratricopeptide repeat domain"/>
    <property type="match status" value="3"/>
</dbReference>
<protein>
    <recommendedName>
        <fullName evidence="15">DYW domain-containing protein</fullName>
    </recommendedName>
</protein>
<dbReference type="InterPro" id="IPR046848">
    <property type="entry name" value="E_motif"/>
</dbReference>
<dbReference type="OrthoDB" id="185373at2759"/>
<keyword evidence="7" id="KW-0378">Hydrolase</keyword>
<dbReference type="Pfam" id="PF12854">
    <property type="entry name" value="PPR_1"/>
    <property type="match status" value="1"/>
</dbReference>
<keyword evidence="6" id="KW-0677">Repeat</keyword>
<dbReference type="InterPro" id="IPR013320">
    <property type="entry name" value="ConA-like_dom_sf"/>
</dbReference>
<evidence type="ECO:0000256" key="6">
    <source>
        <dbReference type="ARBA" id="ARBA00022737"/>
    </source>
</evidence>
<dbReference type="SUPFAM" id="SSF49899">
    <property type="entry name" value="Concanavalin A-like lectins/glucanases"/>
    <property type="match status" value="1"/>
</dbReference>
<dbReference type="NCBIfam" id="TIGR00756">
    <property type="entry name" value="PPR"/>
    <property type="match status" value="2"/>
</dbReference>
<dbReference type="Pfam" id="PF08244">
    <property type="entry name" value="Glyco_hydro_32C"/>
    <property type="match status" value="1"/>
</dbReference>
<dbReference type="Pfam" id="PF14432">
    <property type="entry name" value="DYW_deaminase"/>
    <property type="match status" value="1"/>
</dbReference>
<keyword evidence="5" id="KW-0926">Vacuole</keyword>
<dbReference type="CDD" id="cd18624">
    <property type="entry name" value="GH32_Fruct1-like"/>
    <property type="match status" value="1"/>
</dbReference>
<dbReference type="PROSITE" id="PS51375">
    <property type="entry name" value="PPR"/>
    <property type="match status" value="2"/>
</dbReference>
<dbReference type="Gene3D" id="2.115.10.20">
    <property type="entry name" value="Glycosyl hydrolase domain, family 43"/>
    <property type="match status" value="1"/>
</dbReference>
<dbReference type="InterPro" id="IPR032867">
    <property type="entry name" value="DYW_dom"/>
</dbReference>
<feature type="repeat" description="PPR" evidence="9">
    <location>
        <begin position="256"/>
        <end position="290"/>
    </location>
</feature>
<dbReference type="InterPro" id="IPR011990">
    <property type="entry name" value="TPR-like_helical_dom_sf"/>
</dbReference>
<dbReference type="SUPFAM" id="SSF75005">
    <property type="entry name" value="Arabinanase/levansucrase/invertase"/>
    <property type="match status" value="1"/>
</dbReference>
<dbReference type="InterPro" id="IPR001362">
    <property type="entry name" value="Glyco_hydro_32"/>
</dbReference>
<dbReference type="InterPro" id="IPR013148">
    <property type="entry name" value="Glyco_hydro_32_N"/>
</dbReference>
<comment type="similarity">
    <text evidence="4">Belongs to the glycosyl hydrolase 32 family.</text>
</comment>
<dbReference type="Pfam" id="PF01535">
    <property type="entry name" value="PPR"/>
    <property type="match status" value="4"/>
</dbReference>
<evidence type="ECO:0000259" key="10">
    <source>
        <dbReference type="Pfam" id="PF00251"/>
    </source>
</evidence>
<dbReference type="PROSITE" id="PS00609">
    <property type="entry name" value="GLYCOSYL_HYDROL_F32"/>
    <property type="match status" value="1"/>
</dbReference>
<dbReference type="GO" id="GO:0004564">
    <property type="term" value="F:beta-fructofuranosidase activity"/>
    <property type="evidence" value="ECO:0007669"/>
    <property type="project" value="UniProtKB-EC"/>
</dbReference>
<feature type="domain" description="Glycosyl hydrolase family 32 C-terminal" evidence="11">
    <location>
        <begin position="924"/>
        <end position="1119"/>
    </location>
</feature>
<evidence type="ECO:0000259" key="11">
    <source>
        <dbReference type="Pfam" id="PF08244"/>
    </source>
</evidence>
<dbReference type="GO" id="GO:0008270">
    <property type="term" value="F:zinc ion binding"/>
    <property type="evidence" value="ECO:0007669"/>
    <property type="project" value="InterPro"/>
</dbReference>
<evidence type="ECO:0000256" key="4">
    <source>
        <dbReference type="ARBA" id="ARBA00009902"/>
    </source>
</evidence>
<dbReference type="GO" id="GO:0005975">
    <property type="term" value="P:carbohydrate metabolic process"/>
    <property type="evidence" value="ECO:0007669"/>
    <property type="project" value="InterPro"/>
</dbReference>
<organism evidence="13 14">
    <name type="scientific">Carpinus fangiana</name>
    <dbReference type="NCBI Taxonomy" id="176857"/>
    <lineage>
        <taxon>Eukaryota</taxon>
        <taxon>Viridiplantae</taxon>
        <taxon>Streptophyta</taxon>
        <taxon>Embryophyta</taxon>
        <taxon>Tracheophyta</taxon>
        <taxon>Spermatophyta</taxon>
        <taxon>Magnoliopsida</taxon>
        <taxon>eudicotyledons</taxon>
        <taxon>Gunneridae</taxon>
        <taxon>Pentapetalae</taxon>
        <taxon>rosids</taxon>
        <taxon>fabids</taxon>
        <taxon>Fagales</taxon>
        <taxon>Betulaceae</taxon>
        <taxon>Carpinus</taxon>
    </lineage>
</organism>
<dbReference type="InterPro" id="IPR013189">
    <property type="entry name" value="Glyco_hydro_32_C"/>
</dbReference>
<evidence type="ECO:0000256" key="3">
    <source>
        <dbReference type="ARBA" id="ARBA00006643"/>
    </source>
</evidence>
<evidence type="ECO:0008006" key="15">
    <source>
        <dbReference type="Google" id="ProtNLM"/>
    </source>
</evidence>
<dbReference type="FunFam" id="2.60.120.560:FF:000002">
    <property type="entry name" value="Beta-fructofuranosidase, insoluble isoenzyme CWINV1"/>
    <property type="match status" value="1"/>
</dbReference>
<dbReference type="InterPro" id="IPR018053">
    <property type="entry name" value="Glyco_hydro_32_AS"/>
</dbReference>
<feature type="domain" description="DYW" evidence="12">
    <location>
        <begin position="502"/>
        <end position="589"/>
    </location>
</feature>
<dbReference type="GO" id="GO:0005773">
    <property type="term" value="C:vacuole"/>
    <property type="evidence" value="ECO:0007669"/>
    <property type="project" value="UniProtKB-SubCell"/>
</dbReference>
<reference evidence="13 14" key="1">
    <citation type="submission" date="2019-06" db="EMBL/GenBank/DDBJ databases">
        <title>A chromosomal-level reference genome of Carpinus fangiana (Coryloideae, Betulaceae).</title>
        <authorList>
            <person name="Yang X."/>
            <person name="Wang Z."/>
            <person name="Zhang L."/>
            <person name="Hao G."/>
            <person name="Liu J."/>
            <person name="Yang Y."/>
        </authorList>
    </citation>
    <scope>NUCLEOTIDE SEQUENCE [LARGE SCALE GENOMIC DNA]</scope>
    <source>
        <strain evidence="13">Cfa_2016G</strain>
        <tissue evidence="13">Leaf</tissue>
    </source>
</reference>
<dbReference type="Gene3D" id="2.60.120.560">
    <property type="entry name" value="Exo-inulinase, domain 1"/>
    <property type="match status" value="1"/>
</dbReference>
<comment type="catalytic activity">
    <reaction evidence="1">
        <text>Hydrolysis of terminal non-reducing beta-D-fructofuranoside residues in beta-D-fructofuranosides.</text>
        <dbReference type="EC" id="3.2.1.26"/>
    </reaction>
</comment>
<evidence type="ECO:0000256" key="1">
    <source>
        <dbReference type="ARBA" id="ARBA00000094"/>
    </source>
</evidence>
<name>A0A5N6RGZ2_9ROSI</name>
<dbReference type="FunFam" id="1.25.40.10:FF:001050">
    <property type="entry name" value="Pentatricopeptide repeat-containing protein At2g33760"/>
    <property type="match status" value="1"/>
</dbReference>
<accession>A0A5N6RGZ2</accession>
<evidence type="ECO:0000313" key="13">
    <source>
        <dbReference type="EMBL" id="KAE8098578.1"/>
    </source>
</evidence>
<dbReference type="GO" id="GO:0031425">
    <property type="term" value="P:chloroplast RNA processing"/>
    <property type="evidence" value="ECO:0007669"/>
    <property type="project" value="UniProtKB-ARBA"/>
</dbReference>
<feature type="repeat" description="PPR" evidence="9">
    <location>
        <begin position="358"/>
        <end position="392"/>
    </location>
</feature>
<feature type="domain" description="Glycosyl hydrolase family 32 N-terminal" evidence="10">
    <location>
        <begin position="604"/>
        <end position="921"/>
    </location>
</feature>